<keyword evidence="13" id="KW-1185">Reference proteome</keyword>
<dbReference type="eggNOG" id="COG1104">
    <property type="taxonomic scope" value="Bacteria"/>
</dbReference>
<evidence type="ECO:0000313" key="13">
    <source>
        <dbReference type="Proteomes" id="UP000028875"/>
    </source>
</evidence>
<evidence type="ECO:0000256" key="9">
    <source>
        <dbReference type="ARBA" id="ARBA00050776"/>
    </source>
</evidence>
<dbReference type="PANTHER" id="PTHR11601:SF34">
    <property type="entry name" value="CYSTEINE DESULFURASE"/>
    <property type="match status" value="1"/>
</dbReference>
<evidence type="ECO:0000256" key="2">
    <source>
        <dbReference type="ARBA" id="ARBA00006490"/>
    </source>
</evidence>
<evidence type="ECO:0000256" key="7">
    <source>
        <dbReference type="ARBA" id="ARBA00023004"/>
    </source>
</evidence>
<dbReference type="Gene3D" id="1.10.260.50">
    <property type="match status" value="1"/>
</dbReference>
<dbReference type="Pfam" id="PF00266">
    <property type="entry name" value="Aminotran_5"/>
    <property type="match status" value="1"/>
</dbReference>
<dbReference type="Gene3D" id="3.90.1150.10">
    <property type="entry name" value="Aspartate Aminotransferase, domain 1"/>
    <property type="match status" value="1"/>
</dbReference>
<sequence>MEQIYLDHAATTPIHSEVLDAMYTVEKDVFGNPSSVHSFGRKARRLLDEARLTLARSIHASEKEIVFTSGGTEADNLAIIGTALANRQKGNHIITTAQEHHAVLHTMERLEQEGFEVTYLPVNQDGRINVEDVNQALTDATILVSIMYVNNETGVIQPIEKVGELLQKHQAYFHTDAVQAFGLIDLDVTKMGIDMLTVSAHKINGPKGIGFLYVNEKVKLNSLQFGGEQERKRRAGTENLAGIVGFQKAVELAMENKSIRKERYLSYKQAFLNILKKNGIDFEVNGAIEASIASTVNISFPGTKVEALLTNFDLEGIAASSGSACTAGSVEPSHVLTAMFGKAHECTTNSIRFSFGQANTPENIKEAAERVAKIVKRLVK</sequence>
<dbReference type="PIRSF" id="PIRSF005572">
    <property type="entry name" value="NifS"/>
    <property type="match status" value="1"/>
</dbReference>
<name>A0A024QB76_9BACI</name>
<reference evidence="12 13" key="1">
    <citation type="submission" date="2014-03" db="EMBL/GenBank/DDBJ databases">
        <authorList>
            <person name="Urmite Genomes U."/>
        </authorList>
    </citation>
    <scope>NUCLEOTIDE SEQUENCE [LARGE SCALE GENOMIC DNA]</scope>
    <source>
        <strain evidence="12 13">Vm-5</strain>
    </source>
</reference>
<dbReference type="EC" id="2.8.1.7" evidence="3"/>
<accession>A0A024QB76</accession>
<keyword evidence="4" id="KW-0808">Transferase</keyword>
<dbReference type="Gene3D" id="3.40.640.10">
    <property type="entry name" value="Type I PLP-dependent aspartate aminotransferase-like (Major domain)"/>
    <property type="match status" value="1"/>
</dbReference>
<dbReference type="InterPro" id="IPR000192">
    <property type="entry name" value="Aminotrans_V_dom"/>
</dbReference>
<dbReference type="SUPFAM" id="SSF53383">
    <property type="entry name" value="PLP-dependent transferases"/>
    <property type="match status" value="1"/>
</dbReference>
<evidence type="ECO:0000256" key="3">
    <source>
        <dbReference type="ARBA" id="ARBA00012239"/>
    </source>
</evidence>
<dbReference type="InterPro" id="IPR015424">
    <property type="entry name" value="PyrdxlP-dep_Trfase"/>
</dbReference>
<dbReference type="InterPro" id="IPR015422">
    <property type="entry name" value="PyrdxlP-dep_Trfase_small"/>
</dbReference>
<dbReference type="STRING" id="1462526.BN990_01781"/>
<evidence type="ECO:0000313" key="12">
    <source>
        <dbReference type="EMBL" id="CDQ39477.1"/>
    </source>
</evidence>
<dbReference type="PANTHER" id="PTHR11601">
    <property type="entry name" value="CYSTEINE DESULFURYLASE FAMILY MEMBER"/>
    <property type="match status" value="1"/>
</dbReference>
<organism evidence="12 13">
    <name type="scientific">Virgibacillus massiliensis</name>
    <dbReference type="NCBI Taxonomy" id="1462526"/>
    <lineage>
        <taxon>Bacteria</taxon>
        <taxon>Bacillati</taxon>
        <taxon>Bacillota</taxon>
        <taxon>Bacilli</taxon>
        <taxon>Bacillales</taxon>
        <taxon>Bacillaceae</taxon>
        <taxon>Virgibacillus</taxon>
    </lineage>
</organism>
<protein>
    <recommendedName>
        <fullName evidence="3">cysteine desulfurase</fullName>
        <ecNumber evidence="3">2.8.1.7</ecNumber>
    </recommendedName>
</protein>
<dbReference type="GO" id="GO:0031071">
    <property type="term" value="F:cysteine desulfurase activity"/>
    <property type="evidence" value="ECO:0007669"/>
    <property type="project" value="UniProtKB-EC"/>
</dbReference>
<dbReference type="EMBL" id="CCDP010000001">
    <property type="protein sequence ID" value="CDQ39477.1"/>
    <property type="molecule type" value="Genomic_DNA"/>
</dbReference>
<comment type="caution">
    <text evidence="12">The sequence shown here is derived from an EMBL/GenBank/DDBJ whole genome shotgun (WGS) entry which is preliminary data.</text>
</comment>
<dbReference type="AlphaFoldDB" id="A0A024QB76"/>
<keyword evidence="8" id="KW-0411">Iron-sulfur</keyword>
<dbReference type="RefSeq" id="WP_038243467.1">
    <property type="nucleotide sequence ID" value="NZ_BNER01000002.1"/>
</dbReference>
<evidence type="ECO:0000256" key="5">
    <source>
        <dbReference type="ARBA" id="ARBA00022723"/>
    </source>
</evidence>
<gene>
    <name evidence="12" type="primary">iscS_2</name>
    <name evidence="12" type="ORF">BN990_01781</name>
</gene>
<comment type="cofactor">
    <cofactor evidence="1 10">
        <name>pyridoxal 5'-phosphate</name>
        <dbReference type="ChEBI" id="CHEBI:597326"/>
    </cofactor>
</comment>
<evidence type="ECO:0000256" key="8">
    <source>
        <dbReference type="ARBA" id="ARBA00023014"/>
    </source>
</evidence>
<evidence type="ECO:0000256" key="10">
    <source>
        <dbReference type="RuleBase" id="RU004504"/>
    </source>
</evidence>
<dbReference type="GO" id="GO:0051536">
    <property type="term" value="F:iron-sulfur cluster binding"/>
    <property type="evidence" value="ECO:0007669"/>
    <property type="project" value="UniProtKB-KW"/>
</dbReference>
<dbReference type="OrthoDB" id="9808002at2"/>
<evidence type="ECO:0000256" key="6">
    <source>
        <dbReference type="ARBA" id="ARBA00022898"/>
    </source>
</evidence>
<dbReference type="FunFam" id="3.40.640.10:FF:000084">
    <property type="entry name" value="IscS-like cysteine desulfurase"/>
    <property type="match status" value="1"/>
</dbReference>
<evidence type="ECO:0000259" key="11">
    <source>
        <dbReference type="Pfam" id="PF00266"/>
    </source>
</evidence>
<dbReference type="InterPro" id="IPR015421">
    <property type="entry name" value="PyrdxlP-dep_Trfase_major"/>
</dbReference>
<dbReference type="NCBIfam" id="NF002806">
    <property type="entry name" value="PRK02948.1"/>
    <property type="match status" value="1"/>
</dbReference>
<dbReference type="GO" id="GO:0046872">
    <property type="term" value="F:metal ion binding"/>
    <property type="evidence" value="ECO:0007669"/>
    <property type="project" value="UniProtKB-KW"/>
</dbReference>
<comment type="similarity">
    <text evidence="2">Belongs to the class-V pyridoxal-phosphate-dependent aminotransferase family. NifS/IscS subfamily.</text>
</comment>
<reference evidence="13" key="2">
    <citation type="submission" date="2014-05" db="EMBL/GenBank/DDBJ databases">
        <title>Draft genome sequence of Virgibacillus massiliensis Vm-5.</title>
        <authorList>
            <person name="Khelaifia S."/>
            <person name="Croce O."/>
            <person name="Lagier J.C."/>
            <person name="Raoult D."/>
        </authorList>
    </citation>
    <scope>NUCLEOTIDE SEQUENCE [LARGE SCALE GENOMIC DNA]</scope>
    <source>
        <strain evidence="13">Vm-5</strain>
    </source>
</reference>
<evidence type="ECO:0000256" key="1">
    <source>
        <dbReference type="ARBA" id="ARBA00001933"/>
    </source>
</evidence>
<dbReference type="Proteomes" id="UP000028875">
    <property type="component" value="Unassembled WGS sequence"/>
</dbReference>
<dbReference type="PROSITE" id="PS00595">
    <property type="entry name" value="AA_TRANSFER_CLASS_5"/>
    <property type="match status" value="1"/>
</dbReference>
<comment type="catalytic activity">
    <reaction evidence="9">
        <text>(sulfur carrier)-H + L-cysteine = (sulfur carrier)-SH + L-alanine</text>
        <dbReference type="Rhea" id="RHEA:43892"/>
        <dbReference type="Rhea" id="RHEA-COMP:14737"/>
        <dbReference type="Rhea" id="RHEA-COMP:14739"/>
        <dbReference type="ChEBI" id="CHEBI:29917"/>
        <dbReference type="ChEBI" id="CHEBI:35235"/>
        <dbReference type="ChEBI" id="CHEBI:57972"/>
        <dbReference type="ChEBI" id="CHEBI:64428"/>
        <dbReference type="EC" id="2.8.1.7"/>
    </reaction>
</comment>
<keyword evidence="5" id="KW-0479">Metal-binding</keyword>
<feature type="domain" description="Aminotransferase class V" evidence="11">
    <location>
        <begin position="4"/>
        <end position="365"/>
    </location>
</feature>
<dbReference type="InterPro" id="IPR020578">
    <property type="entry name" value="Aminotrans_V_PyrdxlP_BS"/>
</dbReference>
<dbReference type="InterPro" id="IPR016454">
    <property type="entry name" value="Cysteine_dSase"/>
</dbReference>
<evidence type="ECO:0000256" key="4">
    <source>
        <dbReference type="ARBA" id="ARBA00022679"/>
    </source>
</evidence>
<proteinExistence type="inferred from homology"/>
<keyword evidence="6" id="KW-0663">Pyridoxal phosphate</keyword>
<keyword evidence="7" id="KW-0408">Iron</keyword>